<dbReference type="RefSeq" id="XP_014153930.1">
    <property type="nucleotide sequence ID" value="XM_014298455.1"/>
</dbReference>
<feature type="transmembrane region" description="Helical" evidence="1">
    <location>
        <begin position="105"/>
        <end position="124"/>
    </location>
</feature>
<keyword evidence="1" id="KW-1133">Transmembrane helix</keyword>
<evidence type="ECO:0000256" key="1">
    <source>
        <dbReference type="SAM" id="Phobius"/>
    </source>
</evidence>
<dbReference type="InterPro" id="IPR056691">
    <property type="entry name" value="DUF7789"/>
</dbReference>
<protein>
    <recommendedName>
        <fullName evidence="2">DUF7789 domain-containing protein</fullName>
    </recommendedName>
</protein>
<feature type="transmembrane region" description="Helical" evidence="1">
    <location>
        <begin position="211"/>
        <end position="234"/>
    </location>
</feature>
<gene>
    <name evidence="3" type="ORF">SARC_07594</name>
</gene>
<dbReference type="GeneID" id="25908098"/>
<sequence>MSSQSASQPTDRLLGDFLANRQNTGLYDSTSLRKSRVEINDEFLHGESDSSAAIRTDYFGETIRNVNKRSYTFLVLMLIELLALLTMSLYHVWDDFPVTSKTRSDFVYSLVLALNILFCMYYVIHGVLKERSIELFTFLAGSLILTAYVIYEFVIYNGDRELENRKWRMIVCCLCEPFNIIGAMYVARGFGWVNFIIIGADMELGAVFDTLCTYFAMFKINLQMALSLIALSFFSQDMAFDYEWAIEAVAFSCLLLNSVISHYMFSREISMLRWYVLTSLAQPLYITWKLLEVSTVYPESYHSYVRLPVLIAGFTALMTYFLTVVWAHKARNGFGKGLRLRNIGS</sequence>
<evidence type="ECO:0000313" key="4">
    <source>
        <dbReference type="Proteomes" id="UP000054560"/>
    </source>
</evidence>
<dbReference type="PANTHER" id="PTHR39299">
    <property type="entry name" value="TRANSMEMBRANE PROTEIN"/>
    <property type="match status" value="1"/>
</dbReference>
<dbReference type="EMBL" id="KQ242207">
    <property type="protein sequence ID" value="KNC80028.1"/>
    <property type="molecule type" value="Genomic_DNA"/>
</dbReference>
<evidence type="ECO:0000259" key="2">
    <source>
        <dbReference type="Pfam" id="PF25044"/>
    </source>
</evidence>
<feature type="domain" description="DUF7789" evidence="2">
    <location>
        <begin position="71"/>
        <end position="185"/>
    </location>
</feature>
<proteinExistence type="predicted"/>
<feature type="transmembrane region" description="Helical" evidence="1">
    <location>
        <begin position="136"/>
        <end position="158"/>
    </location>
</feature>
<dbReference type="OrthoDB" id="2448307at2759"/>
<keyword evidence="1" id="KW-0472">Membrane</keyword>
<keyword evidence="1" id="KW-0812">Transmembrane</keyword>
<evidence type="ECO:0000313" key="3">
    <source>
        <dbReference type="EMBL" id="KNC80028.1"/>
    </source>
</evidence>
<dbReference type="Proteomes" id="UP000054560">
    <property type="component" value="Unassembled WGS sequence"/>
</dbReference>
<feature type="transmembrane region" description="Helical" evidence="1">
    <location>
        <begin position="178"/>
        <end position="199"/>
    </location>
</feature>
<organism evidence="3 4">
    <name type="scientific">Sphaeroforma arctica JP610</name>
    <dbReference type="NCBI Taxonomy" id="667725"/>
    <lineage>
        <taxon>Eukaryota</taxon>
        <taxon>Ichthyosporea</taxon>
        <taxon>Ichthyophonida</taxon>
        <taxon>Sphaeroforma</taxon>
    </lineage>
</organism>
<dbReference type="PANTHER" id="PTHR39299:SF1">
    <property type="entry name" value="TRANSMEMBRANE PROTEIN"/>
    <property type="match status" value="1"/>
</dbReference>
<feature type="transmembrane region" description="Helical" evidence="1">
    <location>
        <begin position="303"/>
        <end position="327"/>
    </location>
</feature>
<name>A0A0L0FVR2_9EUKA</name>
<accession>A0A0L0FVR2</accession>
<reference evidence="3 4" key="1">
    <citation type="submission" date="2011-02" db="EMBL/GenBank/DDBJ databases">
        <title>The Genome Sequence of Sphaeroforma arctica JP610.</title>
        <authorList>
            <consortium name="The Broad Institute Genome Sequencing Platform"/>
            <person name="Russ C."/>
            <person name="Cuomo C."/>
            <person name="Young S.K."/>
            <person name="Zeng Q."/>
            <person name="Gargeya S."/>
            <person name="Alvarado L."/>
            <person name="Berlin A."/>
            <person name="Chapman S.B."/>
            <person name="Chen Z."/>
            <person name="Freedman E."/>
            <person name="Gellesch M."/>
            <person name="Goldberg J."/>
            <person name="Griggs A."/>
            <person name="Gujja S."/>
            <person name="Heilman E."/>
            <person name="Heiman D."/>
            <person name="Howarth C."/>
            <person name="Mehta T."/>
            <person name="Neiman D."/>
            <person name="Pearson M."/>
            <person name="Roberts A."/>
            <person name="Saif S."/>
            <person name="Shea T."/>
            <person name="Shenoy N."/>
            <person name="Sisk P."/>
            <person name="Stolte C."/>
            <person name="Sykes S."/>
            <person name="White J."/>
            <person name="Yandava C."/>
            <person name="Burger G."/>
            <person name="Gray M.W."/>
            <person name="Holland P.W.H."/>
            <person name="King N."/>
            <person name="Lang F.B.F."/>
            <person name="Roger A.J."/>
            <person name="Ruiz-Trillo I."/>
            <person name="Haas B."/>
            <person name="Nusbaum C."/>
            <person name="Birren B."/>
        </authorList>
    </citation>
    <scope>NUCLEOTIDE SEQUENCE [LARGE SCALE GENOMIC DNA]</scope>
    <source>
        <strain evidence="3 4">JP610</strain>
    </source>
</reference>
<feature type="transmembrane region" description="Helical" evidence="1">
    <location>
        <begin position="71"/>
        <end position="93"/>
    </location>
</feature>
<dbReference type="STRING" id="667725.A0A0L0FVR2"/>
<dbReference type="AlphaFoldDB" id="A0A0L0FVR2"/>
<feature type="transmembrane region" description="Helical" evidence="1">
    <location>
        <begin position="246"/>
        <end position="265"/>
    </location>
</feature>
<dbReference type="Pfam" id="PF25044">
    <property type="entry name" value="DUF7789"/>
    <property type="match status" value="1"/>
</dbReference>
<keyword evidence="4" id="KW-1185">Reference proteome</keyword>